<name>A0A1L7V873_FUSPR</name>
<dbReference type="AlphaFoldDB" id="A0A1L7V873"/>
<evidence type="ECO:0000313" key="1">
    <source>
        <dbReference type="EMBL" id="CZR35555.1"/>
    </source>
</evidence>
<comment type="caution">
    <text evidence="1">The sequence shown here is derived from an EMBL/GenBank/DDBJ whole genome shotgun (WGS) entry which is preliminary data.</text>
</comment>
<dbReference type="Proteomes" id="UP000183971">
    <property type="component" value="Unassembled WGS sequence"/>
</dbReference>
<proteinExistence type="predicted"/>
<sequence length="100" mass="11029">MPDKLAQPMGYDRPQALEFNISELVLERAPPPDQPRGVAATEPAQDVLDYIETDNEYAPVDCMVATSKELDLSVASSYQETLGLVLESTPNIVHQIQVFP</sequence>
<dbReference type="GeneID" id="42045212"/>
<dbReference type="VEuPathDB" id="FungiDB:FPRO_00322"/>
<protein>
    <submittedName>
        <fullName evidence="1">Uncharacterized protein</fullName>
    </submittedName>
</protein>
<keyword evidence="2" id="KW-1185">Reference proteome</keyword>
<organism evidence="1 2">
    <name type="scientific">Fusarium proliferatum (strain ET1)</name>
    <name type="common">Orchid endophyte fungus</name>
    <dbReference type="NCBI Taxonomy" id="1227346"/>
    <lineage>
        <taxon>Eukaryota</taxon>
        <taxon>Fungi</taxon>
        <taxon>Dikarya</taxon>
        <taxon>Ascomycota</taxon>
        <taxon>Pezizomycotina</taxon>
        <taxon>Sordariomycetes</taxon>
        <taxon>Hypocreomycetidae</taxon>
        <taxon>Hypocreales</taxon>
        <taxon>Nectriaceae</taxon>
        <taxon>Fusarium</taxon>
        <taxon>Fusarium fujikuroi species complex</taxon>
    </lineage>
</organism>
<accession>A0A1L7V873</accession>
<dbReference type="RefSeq" id="XP_031076148.1">
    <property type="nucleotide sequence ID" value="XM_031225520.1"/>
</dbReference>
<evidence type="ECO:0000313" key="2">
    <source>
        <dbReference type="Proteomes" id="UP000183971"/>
    </source>
</evidence>
<dbReference type="EMBL" id="FJOF01000001">
    <property type="protein sequence ID" value="CZR35555.1"/>
    <property type="molecule type" value="Genomic_DNA"/>
</dbReference>
<reference evidence="2" key="1">
    <citation type="journal article" date="2016" name="Genome Biol. Evol.">
        <title>Comparative 'omics' of the Fusarium fujikuroi species complex highlights differences in genetic potential and metabolite synthesis.</title>
        <authorList>
            <person name="Niehaus E.-M."/>
            <person name="Muensterkoetter M."/>
            <person name="Proctor R.H."/>
            <person name="Brown D.W."/>
            <person name="Sharon A."/>
            <person name="Idan Y."/>
            <person name="Oren-Young L."/>
            <person name="Sieber C.M."/>
            <person name="Novak O."/>
            <person name="Pencik A."/>
            <person name="Tarkowska D."/>
            <person name="Hromadova K."/>
            <person name="Freeman S."/>
            <person name="Maymon M."/>
            <person name="Elazar M."/>
            <person name="Youssef S.A."/>
            <person name="El-Shabrawy E.S.M."/>
            <person name="Shalaby A.B.A."/>
            <person name="Houterman P."/>
            <person name="Brock N.L."/>
            <person name="Burkhardt I."/>
            <person name="Tsavkelova E.A."/>
            <person name="Dickschat J.S."/>
            <person name="Galuszka P."/>
            <person name="Gueldener U."/>
            <person name="Tudzynski B."/>
        </authorList>
    </citation>
    <scope>NUCLEOTIDE SEQUENCE [LARGE SCALE GENOMIC DNA]</scope>
    <source>
        <strain evidence="2">ET1</strain>
    </source>
</reference>
<gene>
    <name evidence="1" type="ORF">FPRO_00322</name>
</gene>